<keyword evidence="4" id="KW-1185">Reference proteome</keyword>
<keyword evidence="2" id="KW-0732">Signal</keyword>
<evidence type="ECO:0000313" key="3">
    <source>
        <dbReference type="EMBL" id="WPU91561.1"/>
    </source>
</evidence>
<evidence type="ECO:0000313" key="4">
    <source>
        <dbReference type="Proteomes" id="UP001324380"/>
    </source>
</evidence>
<dbReference type="Proteomes" id="UP001324380">
    <property type="component" value="Chromosome"/>
</dbReference>
<evidence type="ECO:0000256" key="2">
    <source>
        <dbReference type="SAM" id="SignalP"/>
    </source>
</evidence>
<reference evidence="3 4" key="1">
    <citation type="submission" date="2023-11" db="EMBL/GenBank/DDBJ databases">
        <title>Analysis of the Genomes of Mucilaginibacter gossypii cycad 4 and M. sabulilitoris SNA2: microbes with the potential for plant growth promotion.</title>
        <authorList>
            <person name="Hirsch A.M."/>
            <person name="Humm E."/>
            <person name="Rubbi M."/>
            <person name="Del Vecchio G."/>
            <person name="Ha S.M."/>
            <person name="Pellegrini M."/>
            <person name="Gunsalus R.P."/>
        </authorList>
    </citation>
    <scope>NUCLEOTIDE SEQUENCE [LARGE SCALE GENOMIC DNA]</scope>
    <source>
        <strain evidence="3 4">SNA2</strain>
    </source>
</reference>
<feature type="region of interest" description="Disordered" evidence="1">
    <location>
        <begin position="22"/>
        <end position="86"/>
    </location>
</feature>
<name>A0ABZ0TFI2_9SPHI</name>
<proteinExistence type="predicted"/>
<dbReference type="Gene3D" id="3.10.450.360">
    <property type="match status" value="1"/>
</dbReference>
<feature type="compositionally biased region" description="Polar residues" evidence="1">
    <location>
        <begin position="27"/>
        <end position="37"/>
    </location>
</feature>
<dbReference type="SUPFAM" id="SSF160574">
    <property type="entry name" value="BT0923-like"/>
    <property type="match status" value="1"/>
</dbReference>
<gene>
    <name evidence="3" type="ORF">SNE25_19790</name>
</gene>
<feature type="compositionally biased region" description="Basic and acidic residues" evidence="1">
    <location>
        <begin position="41"/>
        <end position="85"/>
    </location>
</feature>
<dbReference type="PROSITE" id="PS51257">
    <property type="entry name" value="PROKAR_LIPOPROTEIN"/>
    <property type="match status" value="1"/>
</dbReference>
<organism evidence="3 4">
    <name type="scientific">Mucilaginibacter sabulilitoris</name>
    <dbReference type="NCBI Taxonomy" id="1173583"/>
    <lineage>
        <taxon>Bacteria</taxon>
        <taxon>Pseudomonadati</taxon>
        <taxon>Bacteroidota</taxon>
        <taxon>Sphingobacteriia</taxon>
        <taxon>Sphingobacteriales</taxon>
        <taxon>Sphingobacteriaceae</taxon>
        <taxon>Mucilaginibacter</taxon>
    </lineage>
</organism>
<sequence length="144" mass="15473">MKKSTLILAIAALAFASCRKTDGVAPVSSTPDVNTVASKHGGADDNINHDANDDNLPKHSGADDGVKHDANDDNLPKHSGKDDRNITVPTKVTAAFNKLYPGSVIREWKLTSDGLYKAHFTRKGVAYEASFKANGTLVKIERDK</sequence>
<feature type="signal peptide" evidence="2">
    <location>
        <begin position="1"/>
        <end position="16"/>
    </location>
</feature>
<protein>
    <recommendedName>
        <fullName evidence="5">Beta-lactamase-inhibitor-like PepSY-like domain-containing protein</fullName>
    </recommendedName>
</protein>
<evidence type="ECO:0008006" key="5">
    <source>
        <dbReference type="Google" id="ProtNLM"/>
    </source>
</evidence>
<dbReference type="RefSeq" id="WP_321560727.1">
    <property type="nucleotide sequence ID" value="NZ_CP139558.1"/>
</dbReference>
<evidence type="ECO:0000256" key="1">
    <source>
        <dbReference type="SAM" id="MobiDB-lite"/>
    </source>
</evidence>
<feature type="chain" id="PRO_5046095293" description="Beta-lactamase-inhibitor-like PepSY-like domain-containing protein" evidence="2">
    <location>
        <begin position="17"/>
        <end position="144"/>
    </location>
</feature>
<dbReference type="EMBL" id="CP139558">
    <property type="protein sequence ID" value="WPU91561.1"/>
    <property type="molecule type" value="Genomic_DNA"/>
</dbReference>
<accession>A0ABZ0TFI2</accession>